<evidence type="ECO:0000256" key="2">
    <source>
        <dbReference type="ARBA" id="ARBA00022679"/>
    </source>
</evidence>
<keyword evidence="7" id="KW-1185">Reference proteome</keyword>
<reference evidence="6 7" key="1">
    <citation type="submission" date="2024-01" db="EMBL/GenBank/DDBJ databases">
        <title>Multi-omics insights into the function and evolution of sodium benzoate biodegradation pathways in Benzoatithermus flavus gen. nov., sp. nov. from hot spring.</title>
        <authorList>
            <person name="Hu C.-J."/>
            <person name="Li W.-J."/>
        </authorList>
    </citation>
    <scope>NUCLEOTIDE SEQUENCE [LARGE SCALE GENOMIC DNA]</scope>
    <source>
        <strain evidence="6 7">SYSU G07066</strain>
    </source>
</reference>
<feature type="binding site" evidence="3">
    <location>
        <position position="279"/>
    </location>
    <ligand>
        <name>Zn(2+)</name>
        <dbReference type="ChEBI" id="CHEBI:29105"/>
    </ligand>
</feature>
<dbReference type="PIRSF" id="PIRSF037505">
    <property type="entry name" value="Betaine_HMT"/>
    <property type="match status" value="1"/>
</dbReference>
<keyword evidence="3" id="KW-0479">Metal-binding</keyword>
<proteinExistence type="predicted"/>
<dbReference type="EMBL" id="JBBLZC010000037">
    <property type="protein sequence ID" value="MEK0085894.1"/>
    <property type="molecule type" value="Genomic_DNA"/>
</dbReference>
<sequence length="336" mass="34426">MSDRLKTLLETRPVLLADGGMGTGLFALGLTTGDSPELWNVEHPERVAAVHKGFVDAGSDIILTNSFGGNRLRLKLHELQDRVGELNRAAARVARAVADVAGRPVVVAGSMGPTGELIAPLGSLGADEAEEAFAEQARALAEGGVDVLWIETMSSAEEVEAAVKGAARTGLPIVTTLSFDTNGRTMMGVTPEAAVALAHRLPQQPVAFGANCGTGPGQLLATVLGLKAAAGPNDVVVAKGNCGIPEYKDGHIHYSGTPEIMADYARLARACGARIVGGCCGTTAAHVAAMRKALDEGEAGPVPDISTIAAALGPVVVPGAAAGEAEPRAERRRRRG</sequence>
<evidence type="ECO:0000259" key="5">
    <source>
        <dbReference type="PROSITE" id="PS50970"/>
    </source>
</evidence>
<dbReference type="InterPro" id="IPR036589">
    <property type="entry name" value="HCY_dom_sf"/>
</dbReference>
<feature type="binding site" evidence="3">
    <location>
        <position position="280"/>
    </location>
    <ligand>
        <name>Zn(2+)</name>
        <dbReference type="ChEBI" id="CHEBI:29105"/>
    </ligand>
</feature>
<dbReference type="Pfam" id="PF02574">
    <property type="entry name" value="S-methyl_trans"/>
    <property type="match status" value="1"/>
</dbReference>
<dbReference type="GO" id="GO:0032259">
    <property type="term" value="P:methylation"/>
    <property type="evidence" value="ECO:0007669"/>
    <property type="project" value="UniProtKB-KW"/>
</dbReference>
<feature type="domain" description="Hcy-binding" evidence="5">
    <location>
        <begin position="3"/>
        <end position="294"/>
    </location>
</feature>
<name>A0ABU8XY43_9PROT</name>
<comment type="caution">
    <text evidence="6">The sequence shown here is derived from an EMBL/GenBank/DDBJ whole genome shotgun (WGS) entry which is preliminary data.</text>
</comment>
<dbReference type="InterPro" id="IPR003726">
    <property type="entry name" value="HCY_dom"/>
</dbReference>
<dbReference type="InterPro" id="IPR017226">
    <property type="entry name" value="BHMT-like"/>
</dbReference>
<dbReference type="Proteomes" id="UP001375743">
    <property type="component" value="Unassembled WGS sequence"/>
</dbReference>
<dbReference type="SUPFAM" id="SSF82282">
    <property type="entry name" value="Homocysteine S-methyltransferase"/>
    <property type="match status" value="1"/>
</dbReference>
<dbReference type="GO" id="GO:0047150">
    <property type="term" value="F:betaine-homocysteine S-methyltransferase activity"/>
    <property type="evidence" value="ECO:0007669"/>
    <property type="project" value="UniProtKB-EC"/>
</dbReference>
<dbReference type="NCBIfam" id="NF005718">
    <property type="entry name" value="PRK07534.1"/>
    <property type="match status" value="1"/>
</dbReference>
<feature type="binding site" evidence="3">
    <location>
        <position position="212"/>
    </location>
    <ligand>
        <name>Zn(2+)</name>
        <dbReference type="ChEBI" id="CHEBI:29105"/>
    </ligand>
</feature>
<dbReference type="PROSITE" id="PS50970">
    <property type="entry name" value="HCY"/>
    <property type="match status" value="1"/>
</dbReference>
<organism evidence="6 7">
    <name type="scientific">Benzoatithermus flavus</name>
    <dbReference type="NCBI Taxonomy" id="3108223"/>
    <lineage>
        <taxon>Bacteria</taxon>
        <taxon>Pseudomonadati</taxon>
        <taxon>Pseudomonadota</taxon>
        <taxon>Alphaproteobacteria</taxon>
        <taxon>Geminicoccales</taxon>
        <taxon>Geminicoccaceae</taxon>
        <taxon>Benzoatithermus</taxon>
    </lineage>
</organism>
<protein>
    <submittedName>
        <fullName evidence="6">Betaine--homocysteine S-methyltransferase</fullName>
        <ecNumber evidence="6">2.1.1.5</ecNumber>
    </submittedName>
</protein>
<dbReference type="PANTHER" id="PTHR11103">
    <property type="entry name" value="SLR1189 PROTEIN"/>
    <property type="match status" value="1"/>
</dbReference>
<keyword evidence="4" id="KW-0175">Coiled coil</keyword>
<gene>
    <name evidence="6" type="primary">bmt</name>
    <name evidence="6" type="ORF">U1T56_22290</name>
</gene>
<evidence type="ECO:0000256" key="4">
    <source>
        <dbReference type="SAM" id="Coils"/>
    </source>
</evidence>
<dbReference type="EC" id="2.1.1.5" evidence="6"/>
<comment type="cofactor">
    <cofactor evidence="3">
        <name>Zn(2+)</name>
        <dbReference type="ChEBI" id="CHEBI:29105"/>
    </cofactor>
</comment>
<accession>A0ABU8XY43</accession>
<keyword evidence="2 3" id="KW-0808">Transferase</keyword>
<dbReference type="RefSeq" id="WP_418161740.1">
    <property type="nucleotide sequence ID" value="NZ_JBBLZC010000037.1"/>
</dbReference>
<keyword evidence="3" id="KW-0862">Zinc</keyword>
<feature type="coiled-coil region" evidence="4">
    <location>
        <begin position="69"/>
        <end position="96"/>
    </location>
</feature>
<evidence type="ECO:0000313" key="7">
    <source>
        <dbReference type="Proteomes" id="UP001375743"/>
    </source>
</evidence>
<evidence type="ECO:0000313" key="6">
    <source>
        <dbReference type="EMBL" id="MEK0085894.1"/>
    </source>
</evidence>
<evidence type="ECO:0000256" key="1">
    <source>
        <dbReference type="ARBA" id="ARBA00022603"/>
    </source>
</evidence>
<keyword evidence="1 3" id="KW-0489">Methyltransferase</keyword>
<evidence type="ECO:0000256" key="3">
    <source>
        <dbReference type="PROSITE-ProRule" id="PRU00333"/>
    </source>
</evidence>
<dbReference type="Gene3D" id="3.20.20.330">
    <property type="entry name" value="Homocysteine-binding-like domain"/>
    <property type="match status" value="1"/>
</dbReference>
<dbReference type="PANTHER" id="PTHR11103:SF18">
    <property type="entry name" value="SLR1189 PROTEIN"/>
    <property type="match status" value="1"/>
</dbReference>